<organism evidence="1">
    <name type="scientific">bioreactor metagenome</name>
    <dbReference type="NCBI Taxonomy" id="1076179"/>
    <lineage>
        <taxon>unclassified sequences</taxon>
        <taxon>metagenomes</taxon>
        <taxon>ecological metagenomes</taxon>
    </lineage>
</organism>
<comment type="caution">
    <text evidence="1">The sequence shown here is derived from an EMBL/GenBank/DDBJ whole genome shotgun (WGS) entry which is preliminary data.</text>
</comment>
<dbReference type="AlphaFoldDB" id="A0A645BW19"/>
<dbReference type="EMBL" id="VSSQ01022981">
    <property type="protein sequence ID" value="MPM69619.1"/>
    <property type="molecule type" value="Genomic_DNA"/>
</dbReference>
<gene>
    <name evidence="1" type="ORF">SDC9_116567</name>
</gene>
<evidence type="ECO:0000313" key="1">
    <source>
        <dbReference type="EMBL" id="MPM69619.1"/>
    </source>
</evidence>
<protein>
    <submittedName>
        <fullName evidence="1">Uncharacterized protein</fullName>
    </submittedName>
</protein>
<proteinExistence type="predicted"/>
<sequence length="91" mass="10562">MSVRDKGKLHAGRLHRLYPKRALLGRVMNSIVYKGVINVKNEPFNALLREERGCHFVNRMKSEIRPEHGHGMFTTLSNCRPCKRAGHNVYY</sequence>
<accession>A0A645BW19</accession>
<name>A0A645BW19_9ZZZZ</name>
<reference evidence="1" key="1">
    <citation type="submission" date="2019-08" db="EMBL/GenBank/DDBJ databases">
        <authorList>
            <person name="Kucharzyk K."/>
            <person name="Murdoch R.W."/>
            <person name="Higgins S."/>
            <person name="Loffler F."/>
        </authorList>
    </citation>
    <scope>NUCLEOTIDE SEQUENCE</scope>
</reference>